<proteinExistence type="predicted"/>
<sequence>MPACKSEFSHMGLQAAAVPAALVPGCKAAEDPIREVASSVQIHLTQLRFLIHNSFLSTHKDRLNLSFPSFSLFLSFSLICAGCIIESS</sequence>
<reference evidence="2 3" key="1">
    <citation type="submission" date="2014-04" db="EMBL/GenBank/DDBJ databases">
        <authorList>
            <consortium name="DOE Joint Genome Institute"/>
            <person name="Kuo A."/>
            <person name="Ruytinx J."/>
            <person name="Rineau F."/>
            <person name="Colpaert J."/>
            <person name="Kohler A."/>
            <person name="Nagy L.G."/>
            <person name="Floudas D."/>
            <person name="Copeland A."/>
            <person name="Barry K.W."/>
            <person name="Cichocki N."/>
            <person name="Veneault-Fourrey C."/>
            <person name="LaButti K."/>
            <person name="Lindquist E.A."/>
            <person name="Lipzen A."/>
            <person name="Lundell T."/>
            <person name="Morin E."/>
            <person name="Murat C."/>
            <person name="Sun H."/>
            <person name="Tunlid A."/>
            <person name="Henrissat B."/>
            <person name="Grigoriev I.V."/>
            <person name="Hibbett D.S."/>
            <person name="Martin F."/>
            <person name="Nordberg H.P."/>
            <person name="Cantor M.N."/>
            <person name="Hua S.X."/>
        </authorList>
    </citation>
    <scope>NUCLEOTIDE SEQUENCE [LARGE SCALE GENOMIC DNA]</scope>
    <source>
        <strain evidence="2 3">UH-Slu-Lm8-n1</strain>
    </source>
</reference>
<keyword evidence="1" id="KW-1133">Transmembrane helix</keyword>
<name>A0A0D0BNG6_9AGAM</name>
<dbReference type="Proteomes" id="UP000054485">
    <property type="component" value="Unassembled WGS sequence"/>
</dbReference>
<feature type="transmembrane region" description="Helical" evidence="1">
    <location>
        <begin position="65"/>
        <end position="85"/>
    </location>
</feature>
<evidence type="ECO:0000256" key="1">
    <source>
        <dbReference type="SAM" id="Phobius"/>
    </source>
</evidence>
<keyword evidence="1" id="KW-0812">Transmembrane</keyword>
<keyword evidence="3" id="KW-1185">Reference proteome</keyword>
<dbReference type="HOGENOM" id="CLU_2470588_0_0_1"/>
<reference evidence="3" key="2">
    <citation type="submission" date="2015-01" db="EMBL/GenBank/DDBJ databases">
        <title>Evolutionary Origins and Diversification of the Mycorrhizal Mutualists.</title>
        <authorList>
            <consortium name="DOE Joint Genome Institute"/>
            <consortium name="Mycorrhizal Genomics Consortium"/>
            <person name="Kohler A."/>
            <person name="Kuo A."/>
            <person name="Nagy L.G."/>
            <person name="Floudas D."/>
            <person name="Copeland A."/>
            <person name="Barry K.W."/>
            <person name="Cichocki N."/>
            <person name="Veneault-Fourrey C."/>
            <person name="LaButti K."/>
            <person name="Lindquist E.A."/>
            <person name="Lipzen A."/>
            <person name="Lundell T."/>
            <person name="Morin E."/>
            <person name="Murat C."/>
            <person name="Riley R."/>
            <person name="Ohm R."/>
            <person name="Sun H."/>
            <person name="Tunlid A."/>
            <person name="Henrissat B."/>
            <person name="Grigoriev I.V."/>
            <person name="Hibbett D.S."/>
            <person name="Martin F."/>
        </authorList>
    </citation>
    <scope>NUCLEOTIDE SEQUENCE [LARGE SCALE GENOMIC DNA]</scope>
    <source>
        <strain evidence="3">UH-Slu-Lm8-n1</strain>
    </source>
</reference>
<evidence type="ECO:0000313" key="3">
    <source>
        <dbReference type="Proteomes" id="UP000054485"/>
    </source>
</evidence>
<dbReference type="InParanoid" id="A0A0D0BNG6"/>
<organism evidence="2 3">
    <name type="scientific">Suillus luteus UH-Slu-Lm8-n1</name>
    <dbReference type="NCBI Taxonomy" id="930992"/>
    <lineage>
        <taxon>Eukaryota</taxon>
        <taxon>Fungi</taxon>
        <taxon>Dikarya</taxon>
        <taxon>Basidiomycota</taxon>
        <taxon>Agaricomycotina</taxon>
        <taxon>Agaricomycetes</taxon>
        <taxon>Agaricomycetidae</taxon>
        <taxon>Boletales</taxon>
        <taxon>Suillineae</taxon>
        <taxon>Suillaceae</taxon>
        <taxon>Suillus</taxon>
    </lineage>
</organism>
<dbReference type="AlphaFoldDB" id="A0A0D0BNG6"/>
<protein>
    <submittedName>
        <fullName evidence="2">Uncharacterized protein</fullName>
    </submittedName>
</protein>
<keyword evidence="1" id="KW-0472">Membrane</keyword>
<gene>
    <name evidence="2" type="ORF">CY34DRAFT_598882</name>
</gene>
<dbReference type="EMBL" id="KN835184">
    <property type="protein sequence ID" value="KIK44768.1"/>
    <property type="molecule type" value="Genomic_DNA"/>
</dbReference>
<accession>A0A0D0BNG6</accession>
<evidence type="ECO:0000313" key="2">
    <source>
        <dbReference type="EMBL" id="KIK44768.1"/>
    </source>
</evidence>